<gene>
    <name evidence="4" type="ORF">SFRICE_024885</name>
</gene>
<keyword evidence="1" id="KW-0862">Zinc</keyword>
<name>A0A2H1WZV5_SPOFR</name>
<sequence length="499" mass="57180">MIANLPLLFANGNPTSLAAIKVAELEKFITFMVTCSWGHDTAKDIRQPPWWPKDVAFSHPFVRPNEVPKDWSMKLRSLVKKCYDYHKSAFLLVFSAQLSRYPRNRLRYVDNKDHTTSLYFRPSGRLLVTFRNENLHYDRSYNPVGIEDDIAERPADVYLCDNCDSHFDSAELLRAHERLCNNPENDPGEDRGLRDFLSALKLHRVGQIFENVAVPGPSSRPDPPPNIPVRLPPRNIRSRAKQLRNNANRNNANVDRGPLYPFSSLAYRRSATTSCQRDGRDLSFSRERVERYCCTTTPFSKNYNVKIKNQRFPVRYRRPLSYWNRKYVFPDQRNKGILDIKGQLLLLKCKPFSIKLIKMSEKCIQEYLDNLRKERESKQQTLEDKDIVFVDGLDCDQPADSEVTMDPLKRLDNVCEVIDLCSDDETTSVNENCDPRAGVTCVMRGGAVLRRTAATPQALPAEPCGARQRPLPAAVLQPHPVILIAHTHALNNLQTISID</sequence>
<dbReference type="InterPro" id="IPR013087">
    <property type="entry name" value="Znf_C2H2_type"/>
</dbReference>
<evidence type="ECO:0000313" key="4">
    <source>
        <dbReference type="EMBL" id="SOQ58496.1"/>
    </source>
</evidence>
<feature type="compositionally biased region" description="Pro residues" evidence="2">
    <location>
        <begin position="218"/>
        <end position="231"/>
    </location>
</feature>
<dbReference type="InterPro" id="IPR019525">
    <property type="entry name" value="Nrf1_NLS/DNA-bd_dimer"/>
</dbReference>
<evidence type="ECO:0000256" key="2">
    <source>
        <dbReference type="SAM" id="MobiDB-lite"/>
    </source>
</evidence>
<accession>A0A2H1WZV5</accession>
<reference evidence="4" key="1">
    <citation type="submission" date="2016-07" db="EMBL/GenBank/DDBJ databases">
        <authorList>
            <person name="Bretaudeau A."/>
        </authorList>
    </citation>
    <scope>NUCLEOTIDE SEQUENCE</scope>
    <source>
        <strain evidence="4">Rice</strain>
        <tissue evidence="4">Whole body</tissue>
    </source>
</reference>
<proteinExistence type="predicted"/>
<keyword evidence="1" id="KW-0479">Metal-binding</keyword>
<dbReference type="AlphaFoldDB" id="A0A2H1WZV5"/>
<feature type="region of interest" description="Disordered" evidence="2">
    <location>
        <begin position="213"/>
        <end position="232"/>
    </location>
</feature>
<feature type="domain" description="C2H2-type" evidence="3">
    <location>
        <begin position="158"/>
        <end position="187"/>
    </location>
</feature>
<dbReference type="EMBL" id="ODYU01012276">
    <property type="protein sequence ID" value="SOQ58496.1"/>
    <property type="molecule type" value="Genomic_DNA"/>
</dbReference>
<dbReference type="GO" id="GO:0008270">
    <property type="term" value="F:zinc ion binding"/>
    <property type="evidence" value="ECO:0007669"/>
    <property type="project" value="UniProtKB-KW"/>
</dbReference>
<protein>
    <submittedName>
        <fullName evidence="4">SFRICE_024885</fullName>
    </submittedName>
</protein>
<evidence type="ECO:0000259" key="3">
    <source>
        <dbReference type="PROSITE" id="PS50157"/>
    </source>
</evidence>
<dbReference type="Pfam" id="PF10491">
    <property type="entry name" value="Nrf1_DNA-bind"/>
    <property type="match status" value="1"/>
</dbReference>
<dbReference type="PROSITE" id="PS50157">
    <property type="entry name" value="ZINC_FINGER_C2H2_2"/>
    <property type="match status" value="1"/>
</dbReference>
<organism evidence="4">
    <name type="scientific">Spodoptera frugiperda</name>
    <name type="common">Fall armyworm</name>
    <dbReference type="NCBI Taxonomy" id="7108"/>
    <lineage>
        <taxon>Eukaryota</taxon>
        <taxon>Metazoa</taxon>
        <taxon>Ecdysozoa</taxon>
        <taxon>Arthropoda</taxon>
        <taxon>Hexapoda</taxon>
        <taxon>Insecta</taxon>
        <taxon>Pterygota</taxon>
        <taxon>Neoptera</taxon>
        <taxon>Endopterygota</taxon>
        <taxon>Lepidoptera</taxon>
        <taxon>Glossata</taxon>
        <taxon>Ditrysia</taxon>
        <taxon>Noctuoidea</taxon>
        <taxon>Noctuidae</taxon>
        <taxon>Amphipyrinae</taxon>
        <taxon>Spodoptera</taxon>
    </lineage>
</organism>
<keyword evidence="1" id="KW-0863">Zinc-finger</keyword>
<evidence type="ECO:0000256" key="1">
    <source>
        <dbReference type="PROSITE-ProRule" id="PRU00042"/>
    </source>
</evidence>